<sequence length="689" mass="72280">MGSMDDENVFLRDVTAGEQEYARSLLRGARVLYLAKVTKVEDRKLSVDGAGREHDAAPMERILVLGAYRLFSIKRRMTGLACIRQGHAQDLERVAYVEREGGRAVLQIEFRRGYEDRGGFLMTVPWETPTTSTLARSLWELWLRSGGALERRRPSLEGHLLERLAASASLDAGDAPALHVALYSRLRHYVKRAPKPRTVSALTSAAVSGILDLAMCADEDAGPASRAVSKLELYALGGVLRASTAIAAVALCVALDGHRPEADALQLLLGACAASPAVADLKLVDCGAAGAVLAQAPPFSERLEVLDLSGNGVGAAGAAALAGLARGASAPGAAAAALRRDDGLEALGLLLSRSAALEQLACDGQRLGPQKVTLAGLRALRDGVLGAAEGPLLQLASPLTDAARAARDRKDDAREIVACVRAMREAMRAQICDRAAPNSVPYDVLCVVTARAESDRCAGELDAPAPDGFVTTEAVAAFPAGDPPGAYDGDDDDGDPAAAAGDESPRPRASARRPSEDDTPRRPPPPPPPLPDTTTSWFRPEADALEPPSLRSSLSEAFGRASLDKPFGRSSTDARDPDDDEAWTGPGPIVEHGARAREGVARADVAALAASARAQCGREGHTHRRDAKLRRRSSGSAEAGALVASVKNLATGGVRSLRTAKTAATMGLAHRQFQKSSRNSSPTTRATAP</sequence>
<accession>A0ABR1G9D7</accession>
<dbReference type="EMBL" id="JBBJCI010000039">
    <property type="protein sequence ID" value="KAK7249830.1"/>
    <property type="molecule type" value="Genomic_DNA"/>
</dbReference>
<evidence type="ECO:0000256" key="1">
    <source>
        <dbReference type="SAM" id="MobiDB-lite"/>
    </source>
</evidence>
<feature type="compositionally biased region" description="Low complexity" evidence="1">
    <location>
        <begin position="477"/>
        <end position="487"/>
    </location>
</feature>
<keyword evidence="3" id="KW-1185">Reference proteome</keyword>
<feature type="region of interest" description="Disordered" evidence="1">
    <location>
        <begin position="611"/>
        <end position="639"/>
    </location>
</feature>
<feature type="compositionally biased region" description="Low complexity" evidence="1">
    <location>
        <begin position="545"/>
        <end position="556"/>
    </location>
</feature>
<gene>
    <name evidence="2" type="ORF">SO694_00005159</name>
</gene>
<feature type="compositionally biased region" description="Basic residues" evidence="1">
    <location>
        <begin position="621"/>
        <end position="633"/>
    </location>
</feature>
<reference evidence="2 3" key="1">
    <citation type="submission" date="2024-03" db="EMBL/GenBank/DDBJ databases">
        <title>Aureococcus anophagefferens CCMP1851 and Kratosvirus quantuckense: Draft genome of a second virus-susceptible host strain in the model system.</title>
        <authorList>
            <person name="Chase E."/>
            <person name="Truchon A.R."/>
            <person name="Schepens W."/>
            <person name="Wilhelm S.W."/>
        </authorList>
    </citation>
    <scope>NUCLEOTIDE SEQUENCE [LARGE SCALE GENOMIC DNA]</scope>
    <source>
        <strain evidence="2 3">CCMP1851</strain>
    </source>
</reference>
<feature type="compositionally biased region" description="Polar residues" evidence="1">
    <location>
        <begin position="674"/>
        <end position="689"/>
    </location>
</feature>
<organism evidence="2 3">
    <name type="scientific">Aureococcus anophagefferens</name>
    <name type="common">Harmful bloom alga</name>
    <dbReference type="NCBI Taxonomy" id="44056"/>
    <lineage>
        <taxon>Eukaryota</taxon>
        <taxon>Sar</taxon>
        <taxon>Stramenopiles</taxon>
        <taxon>Ochrophyta</taxon>
        <taxon>Pelagophyceae</taxon>
        <taxon>Pelagomonadales</taxon>
        <taxon>Pelagomonadaceae</taxon>
        <taxon>Aureococcus</taxon>
    </lineage>
</organism>
<feature type="compositionally biased region" description="Basic and acidic residues" evidence="1">
    <location>
        <begin position="562"/>
        <end position="575"/>
    </location>
</feature>
<feature type="region of interest" description="Disordered" evidence="1">
    <location>
        <begin position="477"/>
        <end position="596"/>
    </location>
</feature>
<feature type="compositionally biased region" description="Pro residues" evidence="1">
    <location>
        <begin position="522"/>
        <end position="531"/>
    </location>
</feature>
<evidence type="ECO:0000313" key="2">
    <source>
        <dbReference type="EMBL" id="KAK7249830.1"/>
    </source>
</evidence>
<proteinExistence type="predicted"/>
<feature type="region of interest" description="Disordered" evidence="1">
    <location>
        <begin position="667"/>
        <end position="689"/>
    </location>
</feature>
<dbReference type="Proteomes" id="UP001363151">
    <property type="component" value="Unassembled WGS sequence"/>
</dbReference>
<evidence type="ECO:0000313" key="3">
    <source>
        <dbReference type="Proteomes" id="UP001363151"/>
    </source>
</evidence>
<name>A0ABR1G9D7_AURAN</name>
<comment type="caution">
    <text evidence="2">The sequence shown here is derived from an EMBL/GenBank/DDBJ whole genome shotgun (WGS) entry which is preliminary data.</text>
</comment>
<protein>
    <submittedName>
        <fullName evidence="2">Uncharacterized protein</fullName>
    </submittedName>
</protein>